<dbReference type="InterPro" id="IPR016163">
    <property type="entry name" value="Ald_DH_C"/>
</dbReference>
<proteinExistence type="inferred from homology"/>
<dbReference type="InterPro" id="IPR016162">
    <property type="entry name" value="Ald_DH_N"/>
</dbReference>
<feature type="active site" evidence="4">
    <location>
        <position position="248"/>
    </location>
</feature>
<sequence length="472" mass="51742">MEKFKAIINNKEIDSNSWLDIMDPTSEQVYAQVSALSAEEIDLAFKAAKSAQKDWEATSVKKRIEFLIRWKDLMLKNEEDLATTMMHEIAKAYKDCLTEVRRTAEYIDLTISEYNDLDILTFDKNSKGITEDIVAEYKRIAKGVGVAISPFNYPINLAVSKLAPGLLTGNTFVFKPATQGSVIGIKIGKLAIEAGIPAGVLNVVTGRGRDIGDVIVTNPLIDFISFTGSVPVGRRLMQISSSKDLVLELGGKDAAILLDDHNLENIAKDIVAGAFSYSGQRCTAIKRVITTDAIANKIAPLIKEEIAKLTIGLPSENPIITPMIDTKSADFVTDLINDAITKGASLVYGGNRNKNLLQPTLLDHVSVDMNVAWEEPFGPVLPIIRINEIDEIIEVANKSNFGLQTSIYSKNIDLAYQVAEKLEVGTVNINRRTQRGPDVLPFLGVKDSGFGVQGIKETILSTTRYRGIIIKK</sequence>
<keyword evidence="3 5" id="KW-0560">Oxidoreductase</keyword>
<protein>
    <submittedName>
        <fullName evidence="7">Glyceraldehyde-3-phosphate dehydrogenase</fullName>
    </submittedName>
</protein>
<evidence type="ECO:0000256" key="3">
    <source>
        <dbReference type="ARBA" id="ARBA00023002"/>
    </source>
</evidence>
<organism evidence="7 8">
    <name type="scientific">Mesoplasma tabanidae</name>
    <dbReference type="NCBI Taxonomy" id="219745"/>
    <lineage>
        <taxon>Bacteria</taxon>
        <taxon>Bacillati</taxon>
        <taxon>Mycoplasmatota</taxon>
        <taxon>Mollicutes</taxon>
        <taxon>Entomoplasmatales</taxon>
        <taxon>Entomoplasmataceae</taxon>
        <taxon>Mesoplasma</taxon>
    </lineage>
</organism>
<dbReference type="CDD" id="cd07082">
    <property type="entry name" value="ALDH_F11_NP-GAPDH"/>
    <property type="match status" value="1"/>
</dbReference>
<dbReference type="PANTHER" id="PTHR42991:SF1">
    <property type="entry name" value="ALDEHYDE DEHYDROGENASE"/>
    <property type="match status" value="1"/>
</dbReference>
<dbReference type="InterPro" id="IPR015590">
    <property type="entry name" value="Aldehyde_DH_dom"/>
</dbReference>
<dbReference type="InterPro" id="IPR016160">
    <property type="entry name" value="Ald_DH_CS_CYS"/>
</dbReference>
<dbReference type="SUPFAM" id="SSF53720">
    <property type="entry name" value="ALDH-like"/>
    <property type="match status" value="1"/>
</dbReference>
<dbReference type="Pfam" id="PF00171">
    <property type="entry name" value="Aldedh"/>
    <property type="match status" value="1"/>
</dbReference>
<keyword evidence="8" id="KW-1185">Reference proteome</keyword>
<evidence type="ECO:0000256" key="1">
    <source>
        <dbReference type="ARBA" id="ARBA00009986"/>
    </source>
</evidence>
<gene>
    <name evidence="7" type="primary">gapN</name>
    <name evidence="7" type="ORF">MTABA_v1c02710</name>
</gene>
<dbReference type="PROSITE" id="PS00687">
    <property type="entry name" value="ALDEHYDE_DEHYDR_GLU"/>
    <property type="match status" value="1"/>
</dbReference>
<dbReference type="RefSeq" id="WP_100679420.1">
    <property type="nucleotide sequence ID" value="NZ_CP024969.1"/>
</dbReference>
<evidence type="ECO:0000259" key="6">
    <source>
        <dbReference type="Pfam" id="PF00171"/>
    </source>
</evidence>
<evidence type="ECO:0000256" key="2">
    <source>
        <dbReference type="ARBA" id="ARBA00022857"/>
    </source>
</evidence>
<reference evidence="7 8" key="1">
    <citation type="submission" date="2017-11" db="EMBL/GenBank/DDBJ databases">
        <title>Genome sequence of Mesoplasma tabanidae BARC 857 (ATCC 49584).</title>
        <authorList>
            <person name="Lo W.-S."/>
            <person name="Kuo C.-H."/>
        </authorList>
    </citation>
    <scope>NUCLEOTIDE SEQUENCE [LARGE SCALE GENOMIC DNA]</scope>
    <source>
        <strain evidence="7 8">BARC 857</strain>
    </source>
</reference>
<dbReference type="GO" id="GO:0008911">
    <property type="term" value="F:lactaldehyde dehydrogenase (NAD+) activity"/>
    <property type="evidence" value="ECO:0007669"/>
    <property type="project" value="TreeGrafter"/>
</dbReference>
<evidence type="ECO:0000313" key="8">
    <source>
        <dbReference type="Proteomes" id="UP000232223"/>
    </source>
</evidence>
<name>A0A2K8P3Y8_9MOLU</name>
<dbReference type="InterPro" id="IPR051020">
    <property type="entry name" value="ALDH-related_metabolic_enz"/>
</dbReference>
<dbReference type="Gene3D" id="3.40.605.10">
    <property type="entry name" value="Aldehyde Dehydrogenase, Chain A, domain 1"/>
    <property type="match status" value="1"/>
</dbReference>
<dbReference type="PROSITE" id="PS00070">
    <property type="entry name" value="ALDEHYDE_DEHYDR_CYS"/>
    <property type="match status" value="1"/>
</dbReference>
<dbReference type="EMBL" id="CP024969">
    <property type="protein sequence ID" value="ATZ21474.1"/>
    <property type="molecule type" value="Genomic_DNA"/>
</dbReference>
<accession>A0A2K8P3Y8</accession>
<dbReference type="FunFam" id="3.40.309.10:FF:000022">
    <property type="entry name" value="NADP-dependent glyceraldehyde-3-phosphate dehydrogenase"/>
    <property type="match status" value="1"/>
</dbReference>
<dbReference type="InterPro" id="IPR029510">
    <property type="entry name" value="Ald_DH_CS_GLU"/>
</dbReference>
<evidence type="ECO:0000256" key="4">
    <source>
        <dbReference type="PROSITE-ProRule" id="PRU10007"/>
    </source>
</evidence>
<dbReference type="AlphaFoldDB" id="A0A2K8P3Y8"/>
<dbReference type="Proteomes" id="UP000232223">
    <property type="component" value="Chromosome"/>
</dbReference>
<comment type="similarity">
    <text evidence="1 5">Belongs to the aldehyde dehydrogenase family.</text>
</comment>
<evidence type="ECO:0000313" key="7">
    <source>
        <dbReference type="EMBL" id="ATZ21474.1"/>
    </source>
</evidence>
<dbReference type="Gene3D" id="3.40.309.10">
    <property type="entry name" value="Aldehyde Dehydrogenase, Chain A, domain 2"/>
    <property type="match status" value="1"/>
</dbReference>
<dbReference type="InterPro" id="IPR016161">
    <property type="entry name" value="Ald_DH/histidinol_DH"/>
</dbReference>
<evidence type="ECO:0000256" key="5">
    <source>
        <dbReference type="RuleBase" id="RU003345"/>
    </source>
</evidence>
<dbReference type="KEGG" id="mtab:MTABA_v1c02710"/>
<feature type="domain" description="Aldehyde dehydrogenase" evidence="6">
    <location>
        <begin position="17"/>
        <end position="465"/>
    </location>
</feature>
<dbReference type="PANTHER" id="PTHR42991">
    <property type="entry name" value="ALDEHYDE DEHYDROGENASE"/>
    <property type="match status" value="1"/>
</dbReference>
<keyword evidence="2" id="KW-0521">NADP</keyword>
<dbReference type="OrthoDB" id="9762913at2"/>